<gene>
    <name evidence="3" type="ORF">MUN87_13200</name>
</gene>
<dbReference type="Pfam" id="PF13181">
    <property type="entry name" value="TPR_8"/>
    <property type="match status" value="2"/>
</dbReference>
<dbReference type="InterPro" id="IPR019734">
    <property type="entry name" value="TPR_rpt"/>
</dbReference>
<organism evidence="3 4">
    <name type="scientific">Gracilibacillus salinarum</name>
    <dbReference type="NCBI Taxonomy" id="2932255"/>
    <lineage>
        <taxon>Bacteria</taxon>
        <taxon>Bacillati</taxon>
        <taxon>Bacillota</taxon>
        <taxon>Bacilli</taxon>
        <taxon>Bacillales</taxon>
        <taxon>Bacillaceae</taxon>
        <taxon>Gracilibacillus</taxon>
    </lineage>
</organism>
<sequence>MSENYRDQDIVSNKPVNEGNHEDADIIQSIPLQELLHYGYTAFNDNNYGSAQQWFEKAINQEPHSAEAHAWLAAVYGRQIDAAWSLTDKIELFSKLEKEITLALEIDDKLPLARRMNGSKLLNSPDMLGGNPAEAVKEFCYCIEQGMDDIEIWVSLAKGYIKTAEHAKAKEALNKAYALDPKNEEVLQLRQDANKEDI</sequence>
<keyword evidence="4" id="KW-1185">Reference proteome</keyword>
<dbReference type="InterPro" id="IPR011990">
    <property type="entry name" value="TPR-like_helical_dom_sf"/>
</dbReference>
<accession>A0ABY4GH97</accession>
<evidence type="ECO:0008006" key="5">
    <source>
        <dbReference type="Google" id="ProtNLM"/>
    </source>
</evidence>
<dbReference type="SUPFAM" id="SSF48452">
    <property type="entry name" value="TPR-like"/>
    <property type="match status" value="1"/>
</dbReference>
<dbReference type="RefSeq" id="WP_244740810.1">
    <property type="nucleotide sequence ID" value="NZ_CP095071.1"/>
</dbReference>
<keyword evidence="1" id="KW-0802">TPR repeat</keyword>
<dbReference type="EMBL" id="CP095071">
    <property type="protein sequence ID" value="UOQ83711.1"/>
    <property type="molecule type" value="Genomic_DNA"/>
</dbReference>
<dbReference type="Gene3D" id="1.25.40.10">
    <property type="entry name" value="Tetratricopeptide repeat domain"/>
    <property type="match status" value="1"/>
</dbReference>
<dbReference type="PROSITE" id="PS50005">
    <property type="entry name" value="TPR"/>
    <property type="match status" value="2"/>
</dbReference>
<evidence type="ECO:0000313" key="4">
    <source>
        <dbReference type="Proteomes" id="UP000831537"/>
    </source>
</evidence>
<dbReference type="SMART" id="SM00028">
    <property type="entry name" value="TPR"/>
    <property type="match status" value="2"/>
</dbReference>
<reference evidence="3 4" key="1">
    <citation type="submission" date="2022-04" db="EMBL/GenBank/DDBJ databases">
        <title>Gracilibacillus sp. isolated from saltern.</title>
        <authorList>
            <person name="Won M."/>
            <person name="Lee C.-M."/>
            <person name="Woen H.-Y."/>
            <person name="Kwon S.-W."/>
        </authorList>
    </citation>
    <scope>NUCLEOTIDE SEQUENCE [LARGE SCALE GENOMIC DNA]</scope>
    <source>
        <strain evidence="3 4">SSPM10-3</strain>
    </source>
</reference>
<evidence type="ECO:0000313" key="3">
    <source>
        <dbReference type="EMBL" id="UOQ83711.1"/>
    </source>
</evidence>
<evidence type="ECO:0000256" key="2">
    <source>
        <dbReference type="SAM" id="MobiDB-lite"/>
    </source>
</evidence>
<evidence type="ECO:0000256" key="1">
    <source>
        <dbReference type="PROSITE-ProRule" id="PRU00339"/>
    </source>
</evidence>
<dbReference type="Proteomes" id="UP000831537">
    <property type="component" value="Chromosome"/>
</dbReference>
<feature type="region of interest" description="Disordered" evidence="2">
    <location>
        <begin position="1"/>
        <end position="22"/>
    </location>
</feature>
<name>A0ABY4GH97_9BACI</name>
<protein>
    <recommendedName>
        <fullName evidence="5">Tetratricopeptide repeat protein</fullName>
    </recommendedName>
</protein>
<feature type="repeat" description="TPR" evidence="1">
    <location>
        <begin position="32"/>
        <end position="65"/>
    </location>
</feature>
<proteinExistence type="predicted"/>
<feature type="repeat" description="TPR" evidence="1">
    <location>
        <begin position="150"/>
        <end position="183"/>
    </location>
</feature>